<evidence type="ECO:0008006" key="3">
    <source>
        <dbReference type="Google" id="ProtNLM"/>
    </source>
</evidence>
<dbReference type="InterPro" id="IPR035437">
    <property type="entry name" value="SNase_OB-fold_sf"/>
</dbReference>
<dbReference type="RefSeq" id="WP_115418389.1">
    <property type="nucleotide sequence ID" value="NZ_CP031358.1"/>
</dbReference>
<keyword evidence="1" id="KW-0614">Plasmid</keyword>
<dbReference type="KEGG" id="err:DVR09_16620"/>
<sequence>MSLLLLAAAVIVPAGETFSCTPTHVYDGDGPVWCAEGPRIRLSGIAAREIDGTCRSNQPCPDASAEAARDHLVRLVGVPIGQSPHGHILVKGPTMRCHSTGSGRGSRTAAWCYSPKGGDISCAMVRSGTVLRWDRYWKNHRCR</sequence>
<gene>
    <name evidence="1" type="ORF">DVR09_16620</name>
</gene>
<accession>A0A345YJH4</accession>
<geneLocation type="plasmid" evidence="1 2">
    <name>unnamed</name>
</geneLocation>
<name>A0A345YJH4_9SPHN</name>
<dbReference type="Gene3D" id="2.40.50.90">
    <property type="match status" value="1"/>
</dbReference>
<evidence type="ECO:0000313" key="1">
    <source>
        <dbReference type="EMBL" id="AXK44076.1"/>
    </source>
</evidence>
<evidence type="ECO:0000313" key="2">
    <source>
        <dbReference type="Proteomes" id="UP000254508"/>
    </source>
</evidence>
<proteinExistence type="predicted"/>
<dbReference type="AlphaFoldDB" id="A0A345YJH4"/>
<dbReference type="Proteomes" id="UP000254508">
    <property type="component" value="Plasmid unnamed"/>
</dbReference>
<dbReference type="EMBL" id="CP031358">
    <property type="protein sequence ID" value="AXK44076.1"/>
    <property type="molecule type" value="Genomic_DNA"/>
</dbReference>
<dbReference type="OrthoDB" id="7206106at2"/>
<dbReference type="SUPFAM" id="SSF50199">
    <property type="entry name" value="Staphylococcal nuclease"/>
    <property type="match status" value="1"/>
</dbReference>
<reference evidence="1 2" key="1">
    <citation type="submission" date="2018-07" db="EMBL/GenBank/DDBJ databases">
        <title>Genome sequence of Erythrobacter strain YH-07, an antagonistic bacterium isolated from Yellow Sea.</title>
        <authorList>
            <person name="Tang T."/>
            <person name="Liu Q."/>
            <person name="Sun X."/>
        </authorList>
    </citation>
    <scope>NUCLEOTIDE SEQUENCE [LARGE SCALE GENOMIC DNA]</scope>
    <source>
        <strain evidence="1 2">YH-07</strain>
        <plasmid evidence="1 2">unnamed</plasmid>
    </source>
</reference>
<protein>
    <recommendedName>
        <fullName evidence="3">Nuclease</fullName>
    </recommendedName>
</protein>
<keyword evidence="2" id="KW-1185">Reference proteome</keyword>
<organism evidence="1 2">
    <name type="scientific">Erythrobacter aureus</name>
    <dbReference type="NCBI Taxonomy" id="2182384"/>
    <lineage>
        <taxon>Bacteria</taxon>
        <taxon>Pseudomonadati</taxon>
        <taxon>Pseudomonadota</taxon>
        <taxon>Alphaproteobacteria</taxon>
        <taxon>Sphingomonadales</taxon>
        <taxon>Erythrobacteraceae</taxon>
        <taxon>Erythrobacter/Porphyrobacter group</taxon>
        <taxon>Erythrobacter</taxon>
    </lineage>
</organism>